<evidence type="ECO:0000256" key="5">
    <source>
        <dbReference type="ARBA" id="ARBA00022691"/>
    </source>
</evidence>
<dbReference type="InterPro" id="IPR023095">
    <property type="entry name" value="Ade_MeTrfase_dom_2"/>
</dbReference>
<comment type="caution">
    <text evidence="7">The sequence shown here is derived from an EMBL/GenBank/DDBJ whole genome shotgun (WGS) entry which is preliminary data.</text>
</comment>
<keyword evidence="8" id="KW-1185">Reference proteome</keyword>
<dbReference type="Pfam" id="PF02086">
    <property type="entry name" value="MethyltransfD12"/>
    <property type="match status" value="1"/>
</dbReference>
<proteinExistence type="inferred from homology"/>
<dbReference type="InterPro" id="IPR012327">
    <property type="entry name" value="MeTrfase_D12"/>
</dbReference>
<evidence type="ECO:0000313" key="8">
    <source>
        <dbReference type="Proteomes" id="UP000234479"/>
    </source>
</evidence>
<accession>A0A2N5DG78</accession>
<organism evidence="7 8">
    <name type="scientific">Caulobacter zeae</name>
    <dbReference type="NCBI Taxonomy" id="2055137"/>
    <lineage>
        <taxon>Bacteria</taxon>
        <taxon>Pseudomonadati</taxon>
        <taxon>Pseudomonadota</taxon>
        <taxon>Alphaproteobacteria</taxon>
        <taxon>Caulobacterales</taxon>
        <taxon>Caulobacteraceae</taxon>
        <taxon>Caulobacter</taxon>
    </lineage>
</organism>
<dbReference type="Gene3D" id="3.40.50.150">
    <property type="entry name" value="Vaccinia Virus protein VP39"/>
    <property type="match status" value="1"/>
</dbReference>
<dbReference type="GO" id="GO:0009007">
    <property type="term" value="F:site-specific DNA-methyltransferase (adenine-specific) activity"/>
    <property type="evidence" value="ECO:0007669"/>
    <property type="project" value="UniProtKB-EC"/>
</dbReference>
<dbReference type="AlphaFoldDB" id="A0A2N5DG78"/>
<keyword evidence="3 7" id="KW-0489">Methyltransferase</keyword>
<dbReference type="InterPro" id="IPR029063">
    <property type="entry name" value="SAM-dependent_MTases_sf"/>
</dbReference>
<dbReference type="SUPFAM" id="SSF53335">
    <property type="entry name" value="S-adenosyl-L-methionine-dependent methyltransferases"/>
    <property type="match status" value="1"/>
</dbReference>
<dbReference type="GO" id="GO:1904047">
    <property type="term" value="F:S-adenosyl-L-methionine binding"/>
    <property type="evidence" value="ECO:0007669"/>
    <property type="project" value="TreeGrafter"/>
</dbReference>
<keyword evidence="4 7" id="KW-0808">Transferase</keyword>
<name>A0A2N5DG78_9CAUL</name>
<evidence type="ECO:0000256" key="6">
    <source>
        <dbReference type="ARBA" id="ARBA00047942"/>
    </source>
</evidence>
<dbReference type="GO" id="GO:0009307">
    <property type="term" value="P:DNA restriction-modification system"/>
    <property type="evidence" value="ECO:0007669"/>
    <property type="project" value="InterPro"/>
</dbReference>
<evidence type="ECO:0000313" key="7">
    <source>
        <dbReference type="EMBL" id="PLR25052.1"/>
    </source>
</evidence>
<evidence type="ECO:0000256" key="3">
    <source>
        <dbReference type="ARBA" id="ARBA00022603"/>
    </source>
</evidence>
<dbReference type="EMBL" id="PJRS01000022">
    <property type="protein sequence ID" value="PLR25052.1"/>
    <property type="molecule type" value="Genomic_DNA"/>
</dbReference>
<evidence type="ECO:0000256" key="4">
    <source>
        <dbReference type="ARBA" id="ARBA00022679"/>
    </source>
</evidence>
<dbReference type="PANTHER" id="PTHR30481">
    <property type="entry name" value="DNA ADENINE METHYLASE"/>
    <property type="match status" value="1"/>
</dbReference>
<dbReference type="GO" id="GO:0032259">
    <property type="term" value="P:methylation"/>
    <property type="evidence" value="ECO:0007669"/>
    <property type="project" value="UniProtKB-KW"/>
</dbReference>
<sequence length="287" mass="32109">MKCSQNVLVPPAVPVVPAEPAAAWIGGKRHLAKRICQILAATPHEAYCEPFTGMGGVFLRRAVRPGVEVINDVSGDVVNLFRVLRAHPAALLRELRWRPAMRLEFDRLKAATAHDLTDIERAARFLYLQTLAFGGKVKGRSFGVDPIKPHNFDLRRLEPRLQRIHDRLAGVVIENLDWSEFIPRYDRRGTLFYLDPPYWGSEDDYGNELFSRADFQRLADVLVGIQGKFLLSINDVREMRTAFAWAEIEAVDTVYSVGGGGTAAPAKELLIGTKGVPRALERQQALI</sequence>
<evidence type="ECO:0000256" key="1">
    <source>
        <dbReference type="ARBA" id="ARBA00006594"/>
    </source>
</evidence>
<comment type="catalytic activity">
    <reaction evidence="6">
        <text>a 2'-deoxyadenosine in DNA + S-adenosyl-L-methionine = an N(6)-methyl-2'-deoxyadenosine in DNA + S-adenosyl-L-homocysteine + H(+)</text>
        <dbReference type="Rhea" id="RHEA:15197"/>
        <dbReference type="Rhea" id="RHEA-COMP:12418"/>
        <dbReference type="Rhea" id="RHEA-COMP:12419"/>
        <dbReference type="ChEBI" id="CHEBI:15378"/>
        <dbReference type="ChEBI" id="CHEBI:57856"/>
        <dbReference type="ChEBI" id="CHEBI:59789"/>
        <dbReference type="ChEBI" id="CHEBI:90615"/>
        <dbReference type="ChEBI" id="CHEBI:90616"/>
        <dbReference type="EC" id="2.1.1.72"/>
    </reaction>
</comment>
<keyword evidence="5" id="KW-0949">S-adenosyl-L-methionine</keyword>
<dbReference type="EC" id="2.1.1.72" evidence="2"/>
<dbReference type="GO" id="GO:0006298">
    <property type="term" value="P:mismatch repair"/>
    <property type="evidence" value="ECO:0007669"/>
    <property type="project" value="TreeGrafter"/>
</dbReference>
<comment type="similarity">
    <text evidence="1">Belongs to the N(4)/N(6)-methyltransferase family.</text>
</comment>
<protein>
    <recommendedName>
        <fullName evidence="2">site-specific DNA-methyltransferase (adenine-specific)</fullName>
        <ecNumber evidence="2">2.1.1.72</ecNumber>
    </recommendedName>
</protein>
<gene>
    <name evidence="7" type="ORF">SGCZBJ_12510</name>
</gene>
<dbReference type="GO" id="GO:0043565">
    <property type="term" value="F:sequence-specific DNA binding"/>
    <property type="evidence" value="ECO:0007669"/>
    <property type="project" value="TreeGrafter"/>
</dbReference>
<dbReference type="OrthoDB" id="9805629at2"/>
<evidence type="ECO:0000256" key="2">
    <source>
        <dbReference type="ARBA" id="ARBA00011900"/>
    </source>
</evidence>
<dbReference type="Gene3D" id="1.10.1020.10">
    <property type="entry name" value="Adenine-specific Methyltransferase, Domain 2"/>
    <property type="match status" value="1"/>
</dbReference>
<dbReference type="Proteomes" id="UP000234479">
    <property type="component" value="Unassembled WGS sequence"/>
</dbReference>
<dbReference type="PRINTS" id="PR00505">
    <property type="entry name" value="D12N6MTFRASE"/>
</dbReference>
<reference evidence="7 8" key="1">
    <citation type="submission" date="2017-12" db="EMBL/GenBank/DDBJ databases">
        <title>The genome sequence of Caulobacter sp. 410.</title>
        <authorList>
            <person name="Gao J."/>
            <person name="Mao X."/>
            <person name="Sun J."/>
        </authorList>
    </citation>
    <scope>NUCLEOTIDE SEQUENCE [LARGE SCALE GENOMIC DNA]</scope>
    <source>
        <strain evidence="7 8">410</strain>
    </source>
</reference>
<dbReference type="PANTHER" id="PTHR30481:SF4">
    <property type="entry name" value="SITE-SPECIFIC DNA-METHYLTRANSFERASE (ADENINE-SPECIFIC)"/>
    <property type="match status" value="1"/>
</dbReference>